<feature type="region of interest" description="Disordered" evidence="8">
    <location>
        <begin position="213"/>
        <end position="238"/>
    </location>
</feature>
<evidence type="ECO:0000256" key="4">
    <source>
        <dbReference type="ARBA" id="ARBA00022448"/>
    </source>
</evidence>
<comment type="function">
    <text evidence="7">Plays a role in the regulation of phosphate uptake.</text>
</comment>
<accession>A0A512SXN7</accession>
<reference evidence="10 11" key="1">
    <citation type="submission" date="2019-07" db="EMBL/GenBank/DDBJ databases">
        <title>Whole genome shotgun sequence of Knoellia locipacati NBRC 109775.</title>
        <authorList>
            <person name="Hosoyama A."/>
            <person name="Uohara A."/>
            <person name="Ohji S."/>
            <person name="Ichikawa N."/>
        </authorList>
    </citation>
    <scope>NUCLEOTIDE SEQUENCE [LARGE SCALE GENOMIC DNA]</scope>
    <source>
        <strain evidence="10 11">NBRC 109775</strain>
    </source>
</reference>
<dbReference type="PANTHER" id="PTHR42930">
    <property type="entry name" value="PHOSPHATE-SPECIFIC TRANSPORT SYSTEM ACCESSORY PROTEIN PHOU"/>
    <property type="match status" value="1"/>
</dbReference>
<dbReference type="InterPro" id="IPR028366">
    <property type="entry name" value="PhoU"/>
</dbReference>
<dbReference type="OrthoDB" id="9814256at2"/>
<dbReference type="AlphaFoldDB" id="A0A512SXN7"/>
<evidence type="ECO:0000256" key="2">
    <source>
        <dbReference type="ARBA" id="ARBA00008107"/>
    </source>
</evidence>
<evidence type="ECO:0000256" key="3">
    <source>
        <dbReference type="ARBA" id="ARBA00011738"/>
    </source>
</evidence>
<dbReference type="GO" id="GO:0005737">
    <property type="term" value="C:cytoplasm"/>
    <property type="evidence" value="ECO:0007669"/>
    <property type="project" value="UniProtKB-SubCell"/>
</dbReference>
<dbReference type="GO" id="GO:0030643">
    <property type="term" value="P:intracellular phosphate ion homeostasis"/>
    <property type="evidence" value="ECO:0007669"/>
    <property type="project" value="InterPro"/>
</dbReference>
<evidence type="ECO:0000256" key="6">
    <source>
        <dbReference type="ARBA" id="ARBA00022592"/>
    </source>
</evidence>
<gene>
    <name evidence="10" type="ORF">KLO01_07540</name>
</gene>
<dbReference type="InterPro" id="IPR026022">
    <property type="entry name" value="PhoU_dom"/>
</dbReference>
<comment type="caution">
    <text evidence="10">The sequence shown here is derived from an EMBL/GenBank/DDBJ whole genome shotgun (WGS) entry which is preliminary data.</text>
</comment>
<name>A0A512SXN7_9MICO</name>
<keyword evidence="5 7" id="KW-0963">Cytoplasm</keyword>
<proteinExistence type="inferred from homology"/>
<dbReference type="FunFam" id="1.20.58.220:FF:000004">
    <property type="entry name" value="Phosphate-specific transport system accessory protein PhoU"/>
    <property type="match status" value="1"/>
</dbReference>
<evidence type="ECO:0000256" key="5">
    <source>
        <dbReference type="ARBA" id="ARBA00022490"/>
    </source>
</evidence>
<evidence type="ECO:0000256" key="7">
    <source>
        <dbReference type="PIRNR" id="PIRNR003107"/>
    </source>
</evidence>
<keyword evidence="6 7" id="KW-0592">Phosphate transport</keyword>
<keyword evidence="11" id="KW-1185">Reference proteome</keyword>
<feature type="compositionally biased region" description="Basic and acidic residues" evidence="8">
    <location>
        <begin position="227"/>
        <end position="238"/>
    </location>
</feature>
<comment type="subunit">
    <text evidence="3 7">Homodimer.</text>
</comment>
<organism evidence="10 11">
    <name type="scientific">Knoellia locipacati</name>
    <dbReference type="NCBI Taxonomy" id="882824"/>
    <lineage>
        <taxon>Bacteria</taxon>
        <taxon>Bacillati</taxon>
        <taxon>Actinomycetota</taxon>
        <taxon>Actinomycetes</taxon>
        <taxon>Micrococcales</taxon>
        <taxon>Intrasporangiaceae</taxon>
        <taxon>Knoellia</taxon>
    </lineage>
</organism>
<dbReference type="Pfam" id="PF01895">
    <property type="entry name" value="PhoU"/>
    <property type="match status" value="2"/>
</dbReference>
<comment type="similarity">
    <text evidence="2 7">Belongs to the PhoU family.</text>
</comment>
<dbReference type="EMBL" id="BKBA01000003">
    <property type="protein sequence ID" value="GEQ12707.1"/>
    <property type="molecule type" value="Genomic_DNA"/>
</dbReference>
<dbReference type="PANTHER" id="PTHR42930:SF3">
    <property type="entry name" value="PHOSPHATE-SPECIFIC TRANSPORT SYSTEM ACCESSORY PROTEIN PHOU"/>
    <property type="match status" value="1"/>
</dbReference>
<evidence type="ECO:0000256" key="8">
    <source>
        <dbReference type="SAM" id="MobiDB-lite"/>
    </source>
</evidence>
<dbReference type="RefSeq" id="WP_147062223.1">
    <property type="nucleotide sequence ID" value="NZ_BAABDN010000001.1"/>
</dbReference>
<dbReference type="SUPFAM" id="SSF109755">
    <property type="entry name" value="PhoU-like"/>
    <property type="match status" value="1"/>
</dbReference>
<dbReference type="Proteomes" id="UP000321793">
    <property type="component" value="Unassembled WGS sequence"/>
</dbReference>
<protein>
    <recommendedName>
        <fullName evidence="7">Phosphate-specific transport system accessory protein PhoU</fullName>
    </recommendedName>
</protein>
<feature type="domain" description="PhoU" evidence="9">
    <location>
        <begin position="16"/>
        <end position="103"/>
    </location>
</feature>
<evidence type="ECO:0000259" key="9">
    <source>
        <dbReference type="Pfam" id="PF01895"/>
    </source>
</evidence>
<sequence>MRKAFHEELDRVTEGLVEMTRLASSAMSRATTALLDADVQLAESVIGADVEIDALREELDLLSFDLLALQQPVATDLRMVVTSMRMSSDIERMGDLARHVAKVARLRYPNSAVPAELRSIILEMGQVAERIVTKAGSVIAARDVEAARQIERDDDAMDELHRRLFERLASDSWNHPAETTVDITLVGRYYERFGDHAVSVARRVVFLVTGEHSAESEVSHEDEEDEKAFPETKVEPTT</sequence>
<dbReference type="GO" id="GO:0045936">
    <property type="term" value="P:negative regulation of phosphate metabolic process"/>
    <property type="evidence" value="ECO:0007669"/>
    <property type="project" value="InterPro"/>
</dbReference>
<keyword evidence="4 7" id="KW-0813">Transport</keyword>
<dbReference type="GO" id="GO:0006817">
    <property type="term" value="P:phosphate ion transport"/>
    <property type="evidence" value="ECO:0007669"/>
    <property type="project" value="UniProtKB-KW"/>
</dbReference>
<dbReference type="InterPro" id="IPR038078">
    <property type="entry name" value="PhoU-like_sf"/>
</dbReference>
<dbReference type="Gene3D" id="1.20.58.220">
    <property type="entry name" value="Phosphate transport system protein phou homolog 2, domain 2"/>
    <property type="match status" value="1"/>
</dbReference>
<evidence type="ECO:0000256" key="1">
    <source>
        <dbReference type="ARBA" id="ARBA00004496"/>
    </source>
</evidence>
<feature type="domain" description="PhoU" evidence="9">
    <location>
        <begin position="121"/>
        <end position="204"/>
    </location>
</feature>
<dbReference type="NCBIfam" id="TIGR02135">
    <property type="entry name" value="phoU_full"/>
    <property type="match status" value="1"/>
</dbReference>
<comment type="subcellular location">
    <subcellularLocation>
        <location evidence="1 7">Cytoplasm</location>
    </subcellularLocation>
</comment>
<evidence type="ECO:0000313" key="10">
    <source>
        <dbReference type="EMBL" id="GEQ12707.1"/>
    </source>
</evidence>
<dbReference type="PIRSF" id="PIRSF003107">
    <property type="entry name" value="PhoU"/>
    <property type="match status" value="1"/>
</dbReference>
<evidence type="ECO:0000313" key="11">
    <source>
        <dbReference type="Proteomes" id="UP000321793"/>
    </source>
</evidence>